<feature type="domain" description="Pseudouridine synthase RsuA/RluA-like" evidence="1">
    <location>
        <begin position="135"/>
        <end position="283"/>
    </location>
</feature>
<dbReference type="Gene3D" id="3.30.2350.10">
    <property type="entry name" value="Pseudouridine synthase"/>
    <property type="match status" value="1"/>
</dbReference>
<proteinExistence type="predicted"/>
<evidence type="ECO:0000313" key="3">
    <source>
        <dbReference type="Proteomes" id="UP000825434"/>
    </source>
</evidence>
<gene>
    <name evidence="2" type="ORF">CA3LBN_004726</name>
</gene>
<name>A0ABX8IE99_9ASCO</name>
<dbReference type="Pfam" id="PF00849">
    <property type="entry name" value="PseudoU_synth_2"/>
    <property type="match status" value="1"/>
</dbReference>
<dbReference type="SUPFAM" id="SSF55120">
    <property type="entry name" value="Pseudouridine synthase"/>
    <property type="match status" value="1"/>
</dbReference>
<organism evidence="2 3">
    <name type="scientific">Candidozyma haemuli</name>
    <dbReference type="NCBI Taxonomy" id="45357"/>
    <lineage>
        <taxon>Eukaryota</taxon>
        <taxon>Fungi</taxon>
        <taxon>Dikarya</taxon>
        <taxon>Ascomycota</taxon>
        <taxon>Saccharomycotina</taxon>
        <taxon>Pichiomycetes</taxon>
        <taxon>Metschnikowiaceae</taxon>
        <taxon>Candidozyma</taxon>
    </lineage>
</organism>
<evidence type="ECO:0000313" key="2">
    <source>
        <dbReference type="EMBL" id="QWU90365.1"/>
    </source>
</evidence>
<evidence type="ECO:0000259" key="1">
    <source>
        <dbReference type="Pfam" id="PF00849"/>
    </source>
</evidence>
<accession>A0ABX8IE99</accession>
<dbReference type="PANTHER" id="PTHR21600">
    <property type="entry name" value="MITOCHONDRIAL RNA PSEUDOURIDINE SYNTHASE"/>
    <property type="match status" value="1"/>
</dbReference>
<dbReference type="InterPro" id="IPR020103">
    <property type="entry name" value="PsdUridine_synth_cat_dom_sf"/>
</dbReference>
<reference evidence="2 3" key="1">
    <citation type="submission" date="2021-06" db="EMBL/GenBank/DDBJ databases">
        <title>Candida outbreak in Lebanon.</title>
        <authorList>
            <person name="Finianos M."/>
        </authorList>
    </citation>
    <scope>NUCLEOTIDE SEQUENCE [LARGE SCALE GENOMIC DNA]</scope>
    <source>
        <strain evidence="2">CA3LBN</strain>
    </source>
</reference>
<protein>
    <recommendedName>
        <fullName evidence="1">Pseudouridine synthase RsuA/RluA-like domain-containing protein</fullName>
    </recommendedName>
</protein>
<dbReference type="Proteomes" id="UP000825434">
    <property type="component" value="Chromosome 7"/>
</dbReference>
<keyword evidence="3" id="KW-1185">Reference proteome</keyword>
<dbReference type="PROSITE" id="PS01129">
    <property type="entry name" value="PSI_RLU"/>
    <property type="match status" value="1"/>
</dbReference>
<dbReference type="CDD" id="cd02557">
    <property type="entry name" value="PseudoU_synth_ScRIB2"/>
    <property type="match status" value="1"/>
</dbReference>
<sequence length="409" mass="47178">MPLHLLQDTNPIHIDPNGYMTKPKYIIEHGFRRVSPYYHDFSTTVKARWFKKPIAHVLTTELGQDSKTIEQGIQDGSIYISTNCNKVDSGIKLSPEETRTHLFRNHDILHATQHVHEPPILYKGPIEVVTENDDIVAVSKPSGMPTHPSGAYRWNSLTSILREEHGYRKLYPCHRLDKATSGVLLLAKNAETSSRFQSAFNDKNNTDKWYLARVKGRFPSEPFVFDHPVFSLSYGGYINIRNTSQVPISSTGFELVKYSEELDQSIVRCKAITGKMHQIRIHLRCLGFPIVNDYLYNPPKENSKGQFKLQIEQQLHEMVRSKLKETGEKFVDLDALVNKRPELKEQMAELKWLRDTNHDRELKDVCPECSKILLSDPVNEEIYLHAHRLRHRGDISLDITTKMPEWANI</sequence>
<dbReference type="PANTHER" id="PTHR21600:SF40">
    <property type="entry name" value="PSEUDOURIDYLATE SYNTHASE RPUSD2"/>
    <property type="match status" value="1"/>
</dbReference>
<dbReference type="InterPro" id="IPR006145">
    <property type="entry name" value="PsdUridine_synth_RsuA/RluA"/>
</dbReference>
<dbReference type="InterPro" id="IPR050188">
    <property type="entry name" value="RluA_PseudoU_synthase"/>
</dbReference>
<dbReference type="EMBL" id="CP076667">
    <property type="protein sequence ID" value="QWU90365.1"/>
    <property type="molecule type" value="Genomic_DNA"/>
</dbReference>
<dbReference type="InterPro" id="IPR006224">
    <property type="entry name" value="PsdUridine_synth_RluA-like_CS"/>
</dbReference>